<proteinExistence type="predicted"/>
<feature type="compositionally biased region" description="Basic and acidic residues" evidence="1">
    <location>
        <begin position="48"/>
        <end position="58"/>
    </location>
</feature>
<dbReference type="Proteomes" id="UP001066276">
    <property type="component" value="Chromosome 11"/>
</dbReference>
<feature type="compositionally biased region" description="Basic and acidic residues" evidence="1">
    <location>
        <begin position="1"/>
        <end position="15"/>
    </location>
</feature>
<gene>
    <name evidence="2" type="ORF">NDU88_006260</name>
</gene>
<feature type="region of interest" description="Disordered" evidence="1">
    <location>
        <begin position="1"/>
        <end position="28"/>
    </location>
</feature>
<name>A0AAV7LS01_PLEWA</name>
<dbReference type="EMBL" id="JANPWB010000015">
    <property type="protein sequence ID" value="KAJ1093152.1"/>
    <property type="molecule type" value="Genomic_DNA"/>
</dbReference>
<evidence type="ECO:0000256" key="1">
    <source>
        <dbReference type="SAM" id="MobiDB-lite"/>
    </source>
</evidence>
<dbReference type="AlphaFoldDB" id="A0AAV7LS01"/>
<organism evidence="2 3">
    <name type="scientific">Pleurodeles waltl</name>
    <name type="common">Iberian ribbed newt</name>
    <dbReference type="NCBI Taxonomy" id="8319"/>
    <lineage>
        <taxon>Eukaryota</taxon>
        <taxon>Metazoa</taxon>
        <taxon>Chordata</taxon>
        <taxon>Craniata</taxon>
        <taxon>Vertebrata</taxon>
        <taxon>Euteleostomi</taxon>
        <taxon>Amphibia</taxon>
        <taxon>Batrachia</taxon>
        <taxon>Caudata</taxon>
        <taxon>Salamandroidea</taxon>
        <taxon>Salamandridae</taxon>
        <taxon>Pleurodelinae</taxon>
        <taxon>Pleurodeles</taxon>
    </lineage>
</organism>
<evidence type="ECO:0000313" key="2">
    <source>
        <dbReference type="EMBL" id="KAJ1093152.1"/>
    </source>
</evidence>
<protein>
    <submittedName>
        <fullName evidence="2">Uncharacterized protein</fullName>
    </submittedName>
</protein>
<accession>A0AAV7LS01</accession>
<evidence type="ECO:0000313" key="3">
    <source>
        <dbReference type="Proteomes" id="UP001066276"/>
    </source>
</evidence>
<keyword evidence="3" id="KW-1185">Reference proteome</keyword>
<comment type="caution">
    <text evidence="2">The sequence shown here is derived from an EMBL/GenBank/DDBJ whole genome shotgun (WGS) entry which is preliminary data.</text>
</comment>
<feature type="region of interest" description="Disordered" evidence="1">
    <location>
        <begin position="40"/>
        <end position="65"/>
    </location>
</feature>
<reference evidence="2" key="1">
    <citation type="journal article" date="2022" name="bioRxiv">
        <title>Sequencing and chromosome-scale assembly of the giantPleurodeles waltlgenome.</title>
        <authorList>
            <person name="Brown T."/>
            <person name="Elewa A."/>
            <person name="Iarovenko S."/>
            <person name="Subramanian E."/>
            <person name="Araus A.J."/>
            <person name="Petzold A."/>
            <person name="Susuki M."/>
            <person name="Suzuki K.-i.T."/>
            <person name="Hayashi T."/>
            <person name="Toyoda A."/>
            <person name="Oliveira C."/>
            <person name="Osipova E."/>
            <person name="Leigh N.D."/>
            <person name="Simon A."/>
            <person name="Yun M.H."/>
        </authorList>
    </citation>
    <scope>NUCLEOTIDE SEQUENCE</scope>
    <source>
        <strain evidence="2">20211129_DDA</strain>
        <tissue evidence="2">Liver</tissue>
    </source>
</reference>
<sequence length="142" mass="15026">MQHTKRELLRHEKQRGPPNNPISAGIYSPAQRKVSPLLGQRQAACEAQEERHGEEASDRVGSWEGKTRVAADGSGGLWGVGGATRLACAVSAGKGSHYKPLSHVAAAVCTLALKKAEQGHTGAWIFLQTAGGLDKTLYCVAL</sequence>